<comment type="caution">
    <text evidence="16">The sequence shown here is derived from an EMBL/GenBank/DDBJ whole genome shotgun (WGS) entry which is preliminary data.</text>
</comment>
<dbReference type="InterPro" id="IPR004358">
    <property type="entry name" value="Sig_transdc_His_kin-like_C"/>
</dbReference>
<keyword evidence="10 14" id="KW-1133">Transmembrane helix</keyword>
<dbReference type="EMBL" id="JBHUMQ010000017">
    <property type="protein sequence ID" value="MFD2693450.1"/>
    <property type="molecule type" value="Genomic_DNA"/>
</dbReference>
<evidence type="ECO:0000256" key="4">
    <source>
        <dbReference type="ARBA" id="ARBA00022553"/>
    </source>
</evidence>
<evidence type="ECO:0000256" key="13">
    <source>
        <dbReference type="SAM" id="MobiDB-lite"/>
    </source>
</evidence>
<evidence type="ECO:0000313" key="17">
    <source>
        <dbReference type="Proteomes" id="UP001597399"/>
    </source>
</evidence>
<feature type="region of interest" description="Disordered" evidence="13">
    <location>
        <begin position="1"/>
        <end position="24"/>
    </location>
</feature>
<dbReference type="SUPFAM" id="SSF55781">
    <property type="entry name" value="GAF domain-like"/>
    <property type="match status" value="1"/>
</dbReference>
<evidence type="ECO:0000256" key="14">
    <source>
        <dbReference type="SAM" id="Phobius"/>
    </source>
</evidence>
<dbReference type="InterPro" id="IPR005467">
    <property type="entry name" value="His_kinase_dom"/>
</dbReference>
<dbReference type="InterPro" id="IPR025201">
    <property type="entry name" value="KdpD_TM"/>
</dbReference>
<dbReference type="SUPFAM" id="SSF47384">
    <property type="entry name" value="Homodimeric domain of signal transducing histidine kinase"/>
    <property type="match status" value="1"/>
</dbReference>
<feature type="transmembrane region" description="Helical" evidence="14">
    <location>
        <begin position="201"/>
        <end position="219"/>
    </location>
</feature>
<accession>A0ABW5S1Q1</accession>
<evidence type="ECO:0000256" key="10">
    <source>
        <dbReference type="ARBA" id="ARBA00022989"/>
    </source>
</evidence>
<evidence type="ECO:0000256" key="9">
    <source>
        <dbReference type="ARBA" id="ARBA00022840"/>
    </source>
</evidence>
<gene>
    <name evidence="16" type="ORF">ACFSUE_07400</name>
</gene>
<keyword evidence="7" id="KW-0547">Nucleotide-binding</keyword>
<proteinExistence type="predicted"/>
<keyword evidence="8" id="KW-0418">Kinase</keyword>
<dbReference type="PROSITE" id="PS50109">
    <property type="entry name" value="HIS_KIN"/>
    <property type="match status" value="1"/>
</dbReference>
<dbReference type="InterPro" id="IPR036890">
    <property type="entry name" value="HATPase_C_sf"/>
</dbReference>
<evidence type="ECO:0000256" key="1">
    <source>
        <dbReference type="ARBA" id="ARBA00000085"/>
    </source>
</evidence>
<dbReference type="Pfam" id="PF02518">
    <property type="entry name" value="HATPase_c"/>
    <property type="match status" value="1"/>
</dbReference>
<dbReference type="SUPFAM" id="SSF52402">
    <property type="entry name" value="Adenine nucleotide alpha hydrolases-like"/>
    <property type="match status" value="1"/>
</dbReference>
<keyword evidence="9" id="KW-0067">ATP-binding</keyword>
<dbReference type="Gene3D" id="1.20.120.620">
    <property type="entry name" value="Backbone structure of the membrane domain of e. Coli histidine kinase receptor kdpd"/>
    <property type="match status" value="1"/>
</dbReference>
<dbReference type="SMART" id="SM00387">
    <property type="entry name" value="HATPase_c"/>
    <property type="match status" value="1"/>
</dbReference>
<reference evidence="17" key="1">
    <citation type="journal article" date="2019" name="Int. J. Syst. Evol. Microbiol.">
        <title>The Global Catalogue of Microorganisms (GCM) 10K type strain sequencing project: providing services to taxonomists for standard genome sequencing and annotation.</title>
        <authorList>
            <consortium name="The Broad Institute Genomics Platform"/>
            <consortium name="The Broad Institute Genome Sequencing Center for Infectious Disease"/>
            <person name="Wu L."/>
            <person name="Ma J."/>
        </authorList>
    </citation>
    <scope>NUCLEOTIDE SEQUENCE [LARGE SCALE GENOMIC DNA]</scope>
    <source>
        <strain evidence="17">TISTR 2466</strain>
    </source>
</reference>
<comment type="catalytic activity">
    <reaction evidence="1">
        <text>ATP + protein L-histidine = ADP + protein N-phospho-L-histidine.</text>
        <dbReference type="EC" id="2.7.13.3"/>
    </reaction>
</comment>
<dbReference type="PRINTS" id="PR00344">
    <property type="entry name" value="BCTRLSENSOR"/>
</dbReference>
<name>A0ABW5S1Q1_9BACL</name>
<evidence type="ECO:0000313" key="16">
    <source>
        <dbReference type="EMBL" id="MFD2693450.1"/>
    </source>
</evidence>
<evidence type="ECO:0000256" key="8">
    <source>
        <dbReference type="ARBA" id="ARBA00022777"/>
    </source>
</evidence>
<organism evidence="16 17">
    <name type="scientific">Sporolactobacillus shoreicorticis</name>
    <dbReference type="NCBI Taxonomy" id="1923877"/>
    <lineage>
        <taxon>Bacteria</taxon>
        <taxon>Bacillati</taxon>
        <taxon>Bacillota</taxon>
        <taxon>Bacilli</taxon>
        <taxon>Bacillales</taxon>
        <taxon>Sporolactobacillaceae</taxon>
        <taxon>Sporolactobacillus</taxon>
    </lineage>
</organism>
<keyword evidence="4" id="KW-0597">Phosphoprotein</keyword>
<evidence type="ECO:0000256" key="12">
    <source>
        <dbReference type="ARBA" id="ARBA00023136"/>
    </source>
</evidence>
<evidence type="ECO:0000256" key="2">
    <source>
        <dbReference type="ARBA" id="ARBA00004141"/>
    </source>
</evidence>
<dbReference type="Gene3D" id="1.10.287.130">
    <property type="match status" value="1"/>
</dbReference>
<evidence type="ECO:0000256" key="5">
    <source>
        <dbReference type="ARBA" id="ARBA00022679"/>
    </source>
</evidence>
<dbReference type="CDD" id="cd00082">
    <property type="entry name" value="HisKA"/>
    <property type="match status" value="1"/>
</dbReference>
<feature type="transmembrane region" description="Helical" evidence="14">
    <location>
        <begin position="175"/>
        <end position="194"/>
    </location>
</feature>
<feature type="transmembrane region" description="Helical" evidence="14">
    <location>
        <begin position="225"/>
        <end position="241"/>
    </location>
</feature>
<dbReference type="InterPro" id="IPR003661">
    <property type="entry name" value="HisK_dim/P_dom"/>
</dbReference>
<dbReference type="SMART" id="SM00388">
    <property type="entry name" value="HisKA"/>
    <property type="match status" value="1"/>
</dbReference>
<dbReference type="InterPro" id="IPR014729">
    <property type="entry name" value="Rossmann-like_a/b/a_fold"/>
</dbReference>
<keyword evidence="5" id="KW-0808">Transferase</keyword>
<dbReference type="InterPro" id="IPR052023">
    <property type="entry name" value="Histidine_kinase_KdpD"/>
</dbReference>
<evidence type="ECO:0000259" key="15">
    <source>
        <dbReference type="PROSITE" id="PS50109"/>
    </source>
</evidence>
<dbReference type="Pfam" id="PF13493">
    <property type="entry name" value="DUF4118"/>
    <property type="match status" value="1"/>
</dbReference>
<feature type="transmembrane region" description="Helical" evidence="14">
    <location>
        <begin position="253"/>
        <end position="270"/>
    </location>
</feature>
<dbReference type="InterPro" id="IPR036097">
    <property type="entry name" value="HisK_dim/P_sf"/>
</dbReference>
<dbReference type="InterPro" id="IPR006016">
    <property type="entry name" value="UspA"/>
</dbReference>
<dbReference type="SUPFAM" id="SSF55874">
    <property type="entry name" value="ATPase domain of HSP90 chaperone/DNA topoisomerase II/histidine kinase"/>
    <property type="match status" value="1"/>
</dbReference>
<evidence type="ECO:0000256" key="7">
    <source>
        <dbReference type="ARBA" id="ARBA00022741"/>
    </source>
</evidence>
<dbReference type="PANTHER" id="PTHR45569">
    <property type="entry name" value="SENSOR PROTEIN KDPD"/>
    <property type="match status" value="1"/>
</dbReference>
<dbReference type="PANTHER" id="PTHR45569:SF1">
    <property type="entry name" value="SENSOR PROTEIN KDPD"/>
    <property type="match status" value="1"/>
</dbReference>
<sequence>MAKEEQRPENEGFGKDTVEGKTKDQRPVAGKLMVCVSGSPFSRELIRSADQIADDLNVKWIALYVDAPRRTPKTMNERMEISRNLRAAENLGAETFVISGTQISGEIISFAREHNVRHIVIGKPSYSRMIEWVRPSVVDQIIRKGENVTFHVIPGRPEVRANMINYIFPEHAVKWAPYLVVTGMIIVLTLLLKFTGMANDLVNVALLFLIPVLIGASRWGIGPGFYASLVSILSFDFFFVPPVRSFTVADLRYILSFAVFLIVAMLTASLSSKLRNQLKEAQENEKITLTLYTLSREMTVVDELTATLKRIVLQIADKIGFQAAIYLPDKDGELKIAACSNDANREQVKAGGLIAKWVYDHGEMAGHGTQTLSESSGLFLPLRTEDLIHGVLVIYYGAHRIPDSLEHKKLIEAIAGLVAAAVARMNLQEEAKKAQMAAESEKLRNVLLDSISHELRTPLSAITGSVTALTDQDDVFTSEDRKELLGTIRQGAARMNRLITNLLGIVRLESGMLHLKKSWCDLEDIIGVSIRQIEDSLENRQLTVEIDESLPPVQVDELLMEQMLVNIMSNAAKYSADKTRITLSAYQKGDHIEISVQDKGIGVPLNELDHIFDKFYRLKSDARVPGTGLGLAIAKGIVKAHGGTIWANQNQDQGITVFISFPVGK</sequence>
<evidence type="ECO:0000256" key="11">
    <source>
        <dbReference type="ARBA" id="ARBA00023012"/>
    </source>
</evidence>
<keyword evidence="11" id="KW-0902">Two-component regulatory system</keyword>
<keyword evidence="17" id="KW-1185">Reference proteome</keyword>
<dbReference type="EC" id="2.7.13.3" evidence="3"/>
<dbReference type="CDD" id="cd00075">
    <property type="entry name" value="HATPase"/>
    <property type="match status" value="1"/>
</dbReference>
<dbReference type="InterPro" id="IPR029016">
    <property type="entry name" value="GAF-like_dom_sf"/>
</dbReference>
<dbReference type="Gene3D" id="3.30.450.40">
    <property type="match status" value="1"/>
</dbReference>
<dbReference type="RefSeq" id="WP_253060241.1">
    <property type="nucleotide sequence ID" value="NZ_JAMXWM010000005.1"/>
</dbReference>
<protein>
    <recommendedName>
        <fullName evidence="3">histidine kinase</fullName>
        <ecNumber evidence="3">2.7.13.3</ecNumber>
    </recommendedName>
</protein>
<evidence type="ECO:0000256" key="6">
    <source>
        <dbReference type="ARBA" id="ARBA00022692"/>
    </source>
</evidence>
<comment type="subcellular location">
    <subcellularLocation>
        <location evidence="2">Membrane</location>
        <topology evidence="2">Multi-pass membrane protein</topology>
    </subcellularLocation>
</comment>
<feature type="domain" description="Histidine kinase" evidence="15">
    <location>
        <begin position="450"/>
        <end position="665"/>
    </location>
</feature>
<dbReference type="InterPro" id="IPR038318">
    <property type="entry name" value="KdpD_sf"/>
</dbReference>
<dbReference type="Gene3D" id="3.30.565.10">
    <property type="entry name" value="Histidine kinase-like ATPase, C-terminal domain"/>
    <property type="match status" value="1"/>
</dbReference>
<keyword evidence="12 14" id="KW-0472">Membrane</keyword>
<dbReference type="Gene3D" id="3.40.50.620">
    <property type="entry name" value="HUPs"/>
    <property type="match status" value="1"/>
</dbReference>
<dbReference type="InterPro" id="IPR003594">
    <property type="entry name" value="HATPase_dom"/>
</dbReference>
<evidence type="ECO:0000256" key="3">
    <source>
        <dbReference type="ARBA" id="ARBA00012438"/>
    </source>
</evidence>
<dbReference type="Proteomes" id="UP001597399">
    <property type="component" value="Unassembled WGS sequence"/>
</dbReference>
<dbReference type="Pfam" id="PF00582">
    <property type="entry name" value="Usp"/>
    <property type="match status" value="1"/>
</dbReference>
<dbReference type="Pfam" id="PF00512">
    <property type="entry name" value="HisKA"/>
    <property type="match status" value="1"/>
</dbReference>
<keyword evidence="6 14" id="KW-0812">Transmembrane</keyword>